<reference evidence="2" key="2">
    <citation type="journal article" date="2007" name="Science">
        <title>Draft genome sequence of the sexually transmitted pathogen Trichomonas vaginalis.</title>
        <authorList>
            <person name="Carlton J.M."/>
            <person name="Hirt R.P."/>
            <person name="Silva J.C."/>
            <person name="Delcher A.L."/>
            <person name="Schatz M."/>
            <person name="Zhao Q."/>
            <person name="Wortman J.R."/>
            <person name="Bidwell S.L."/>
            <person name="Alsmark U.C.M."/>
            <person name="Besteiro S."/>
            <person name="Sicheritz-Ponten T."/>
            <person name="Noel C.J."/>
            <person name="Dacks J.B."/>
            <person name="Foster P.G."/>
            <person name="Simillion C."/>
            <person name="Van de Peer Y."/>
            <person name="Miranda-Saavedra D."/>
            <person name="Barton G.J."/>
            <person name="Westrop G.D."/>
            <person name="Mueller S."/>
            <person name="Dessi D."/>
            <person name="Fiori P.L."/>
            <person name="Ren Q."/>
            <person name="Paulsen I."/>
            <person name="Zhang H."/>
            <person name="Bastida-Corcuera F.D."/>
            <person name="Simoes-Barbosa A."/>
            <person name="Brown M.T."/>
            <person name="Hayes R.D."/>
            <person name="Mukherjee M."/>
            <person name="Okumura C.Y."/>
            <person name="Schneider R."/>
            <person name="Smith A.J."/>
            <person name="Vanacova S."/>
            <person name="Villalvazo M."/>
            <person name="Haas B.J."/>
            <person name="Pertea M."/>
            <person name="Feldblyum T.V."/>
            <person name="Utterback T.R."/>
            <person name="Shu C.L."/>
            <person name="Osoegawa K."/>
            <person name="de Jong P.J."/>
            <person name="Hrdy I."/>
            <person name="Horvathova L."/>
            <person name="Zubacova Z."/>
            <person name="Dolezal P."/>
            <person name="Malik S.B."/>
            <person name="Logsdon J.M. Jr."/>
            <person name="Henze K."/>
            <person name="Gupta A."/>
            <person name="Wang C.C."/>
            <person name="Dunne R.L."/>
            <person name="Upcroft J.A."/>
            <person name="Upcroft P."/>
            <person name="White O."/>
            <person name="Salzberg S.L."/>
            <person name="Tang P."/>
            <person name="Chiu C.-H."/>
            <person name="Lee Y.-S."/>
            <person name="Embley T.M."/>
            <person name="Coombs G.H."/>
            <person name="Mottram J.C."/>
            <person name="Tachezy J."/>
            <person name="Fraser-Liggett C.M."/>
            <person name="Johnson P.J."/>
        </authorList>
    </citation>
    <scope>NUCLEOTIDE SEQUENCE [LARGE SCALE GENOMIC DNA]</scope>
    <source>
        <strain evidence="2">G3</strain>
    </source>
</reference>
<sequence length="64" mass="7109">MSTNVNDHDTEPYEGCVRSQYNVMEDSDEDSDTSEDIVSKSEAKSKEVKDDDKVASKSSCCLLI</sequence>
<dbReference type="VEuPathDB" id="TrichDB:TVAGG3_0807180"/>
<keyword evidence="3" id="KW-1185">Reference proteome</keyword>
<name>A2GAU7_TRIV3</name>
<evidence type="ECO:0000256" key="1">
    <source>
        <dbReference type="SAM" id="MobiDB-lite"/>
    </source>
</evidence>
<dbReference type="RefSeq" id="XP_001298651.1">
    <property type="nucleotide sequence ID" value="XM_001298650.1"/>
</dbReference>
<proteinExistence type="predicted"/>
<gene>
    <name evidence="2" type="ORF">TVAG_455300</name>
</gene>
<dbReference type="Proteomes" id="UP000001542">
    <property type="component" value="Unassembled WGS sequence"/>
</dbReference>
<evidence type="ECO:0000313" key="2">
    <source>
        <dbReference type="EMBL" id="EAX85721.1"/>
    </source>
</evidence>
<dbReference type="AlphaFoldDB" id="A2GAU7"/>
<dbReference type="EMBL" id="DS114849">
    <property type="protein sequence ID" value="EAX85721.1"/>
    <property type="molecule type" value="Genomic_DNA"/>
</dbReference>
<reference evidence="2" key="1">
    <citation type="submission" date="2006-10" db="EMBL/GenBank/DDBJ databases">
        <authorList>
            <person name="Amadeo P."/>
            <person name="Zhao Q."/>
            <person name="Wortman J."/>
            <person name="Fraser-Liggett C."/>
            <person name="Carlton J."/>
        </authorList>
    </citation>
    <scope>NUCLEOTIDE SEQUENCE</scope>
    <source>
        <strain evidence="2">G3</strain>
    </source>
</reference>
<feature type="compositionally biased region" description="Acidic residues" evidence="1">
    <location>
        <begin position="25"/>
        <end position="35"/>
    </location>
</feature>
<feature type="region of interest" description="Disordered" evidence="1">
    <location>
        <begin position="24"/>
        <end position="64"/>
    </location>
</feature>
<accession>A2GAU7</accession>
<dbReference type="InParanoid" id="A2GAU7"/>
<protein>
    <submittedName>
        <fullName evidence="2">Uncharacterized protein</fullName>
    </submittedName>
</protein>
<organism evidence="2 3">
    <name type="scientific">Trichomonas vaginalis (strain ATCC PRA-98 / G3)</name>
    <dbReference type="NCBI Taxonomy" id="412133"/>
    <lineage>
        <taxon>Eukaryota</taxon>
        <taxon>Metamonada</taxon>
        <taxon>Parabasalia</taxon>
        <taxon>Trichomonadida</taxon>
        <taxon>Trichomonadidae</taxon>
        <taxon>Trichomonas</taxon>
    </lineage>
</organism>
<evidence type="ECO:0000313" key="3">
    <source>
        <dbReference type="Proteomes" id="UP000001542"/>
    </source>
</evidence>
<feature type="compositionally biased region" description="Basic and acidic residues" evidence="1">
    <location>
        <begin position="37"/>
        <end position="55"/>
    </location>
</feature>
<dbReference type="KEGG" id="tva:4743363"/>